<dbReference type="Pfam" id="PF00067">
    <property type="entry name" value="p450"/>
    <property type="match status" value="1"/>
</dbReference>
<dbReference type="PROSITE" id="PS00086">
    <property type="entry name" value="CYTOCHROME_P450"/>
    <property type="match status" value="1"/>
</dbReference>
<evidence type="ECO:0000313" key="17">
    <source>
        <dbReference type="Proteomes" id="UP000318571"/>
    </source>
</evidence>
<dbReference type="OrthoDB" id="2789670at2759"/>
<dbReference type="InterPro" id="IPR017972">
    <property type="entry name" value="Cyt_P450_CS"/>
</dbReference>
<evidence type="ECO:0000256" key="7">
    <source>
        <dbReference type="ARBA" id="ARBA00022824"/>
    </source>
</evidence>
<keyword evidence="12 15" id="KW-0472">Membrane</keyword>
<comment type="similarity">
    <text evidence="4 14">Belongs to the cytochrome P450 family.</text>
</comment>
<dbReference type="GO" id="GO:0005789">
    <property type="term" value="C:endoplasmic reticulum membrane"/>
    <property type="evidence" value="ECO:0007669"/>
    <property type="project" value="UniProtKB-SubCell"/>
</dbReference>
<evidence type="ECO:0000256" key="8">
    <source>
        <dbReference type="ARBA" id="ARBA00022848"/>
    </source>
</evidence>
<keyword evidence="7" id="KW-0256">Endoplasmic reticulum</keyword>
<dbReference type="PANTHER" id="PTHR24292:SF54">
    <property type="entry name" value="CYP9F3-RELATED"/>
    <property type="match status" value="1"/>
</dbReference>
<dbReference type="InterPro" id="IPR001128">
    <property type="entry name" value="Cyt_P450"/>
</dbReference>
<dbReference type="GO" id="GO:0005506">
    <property type="term" value="F:iron ion binding"/>
    <property type="evidence" value="ECO:0007669"/>
    <property type="project" value="InterPro"/>
</dbReference>
<evidence type="ECO:0000256" key="3">
    <source>
        <dbReference type="ARBA" id="ARBA00004406"/>
    </source>
</evidence>
<reference evidence="16 17" key="1">
    <citation type="journal article" date="2018" name="Nat. Ecol. Evol.">
        <title>Genomic signatures of mitonuclear coevolution across populations of Tigriopus californicus.</title>
        <authorList>
            <person name="Barreto F.S."/>
            <person name="Watson E.T."/>
            <person name="Lima T.G."/>
            <person name="Willett C.S."/>
            <person name="Edmands S."/>
            <person name="Li W."/>
            <person name="Burton R.S."/>
        </authorList>
    </citation>
    <scope>NUCLEOTIDE SEQUENCE [LARGE SCALE GENOMIC DNA]</scope>
    <source>
        <strain evidence="16 17">San Diego</strain>
    </source>
</reference>
<proteinExistence type="inferred from homology"/>
<comment type="caution">
    <text evidence="16">The sequence shown here is derived from an EMBL/GenBank/DDBJ whole genome shotgun (WGS) entry which is preliminary data.</text>
</comment>
<dbReference type="PANTHER" id="PTHR24292">
    <property type="entry name" value="CYTOCHROME P450"/>
    <property type="match status" value="1"/>
</dbReference>
<dbReference type="GO" id="GO:0016705">
    <property type="term" value="F:oxidoreductase activity, acting on paired donors, with incorporation or reduction of molecular oxygen"/>
    <property type="evidence" value="ECO:0007669"/>
    <property type="project" value="InterPro"/>
</dbReference>
<evidence type="ECO:0000313" key="16">
    <source>
        <dbReference type="EMBL" id="TRY75154.1"/>
    </source>
</evidence>
<sequence length="541" mass="61576">MFIEVMGGALALVVGVYLWFQWRMRYWADRGVPYASDVTFPVGNDFVAHKKVLLRQTNVAYVVQEQYDRFKTQPFYGAFGPFGSPSIVIIDPTLIRGILAKDFDHFVDRFGDLNPFTNNNAETFTDSIWQKQLLFLKGELWKDVRSTFSPIFTSGKMKLMMHFMKAISLKLTNEMGKSAQGKVPIDLKAIFGKFSMDTIATCAYGVDSGSFLAKDESEFVRNAKSVFTRTAKDQLKLFCSLIPGLNFICKTMKVSFFKPDEAMFFYGAISATIKHRMETQTRKNDLIDLMIDAIHANNKPVEDELKPEDSNQYDQDSRLNHKVKTGAIDELMVVATALIILVAGYDTTAMTMTYCAYQLAMNPEVQDELLAEIDEAMNNLEHGQDFPDYSTIMGMPYLDAVLQETLRIHTPIPILRRVCTKEYKIPGHNVVIPKGSNVTIPVHAIHYDDRYYSNPKEFNPKNFDVNVARQRPPYTFLSFGQGPRNCIGMRFAMLEAKVGLIAVLSRYRFQTCAQTPKDIWRASNTFLGNPNQTLWVQMEAR</sequence>
<evidence type="ECO:0008006" key="18">
    <source>
        <dbReference type="Google" id="ProtNLM"/>
    </source>
</evidence>
<evidence type="ECO:0000256" key="14">
    <source>
        <dbReference type="RuleBase" id="RU000461"/>
    </source>
</evidence>
<evidence type="ECO:0000256" key="11">
    <source>
        <dbReference type="ARBA" id="ARBA00023033"/>
    </source>
</evidence>
<name>A0A553PBU6_TIGCA</name>
<dbReference type="PRINTS" id="PR00385">
    <property type="entry name" value="P450"/>
</dbReference>
<dbReference type="FunFam" id="1.10.630.10:FF:000042">
    <property type="entry name" value="Cytochrome P450"/>
    <property type="match status" value="1"/>
</dbReference>
<evidence type="ECO:0000256" key="12">
    <source>
        <dbReference type="ARBA" id="ARBA00023136"/>
    </source>
</evidence>
<protein>
    <recommendedName>
        <fullName evidence="18">Cytochrome P450</fullName>
    </recommendedName>
</protein>
<evidence type="ECO:0000256" key="13">
    <source>
        <dbReference type="PIRSR" id="PIRSR602401-1"/>
    </source>
</evidence>
<dbReference type="GO" id="GO:0004497">
    <property type="term" value="F:monooxygenase activity"/>
    <property type="evidence" value="ECO:0007669"/>
    <property type="project" value="UniProtKB-KW"/>
</dbReference>
<keyword evidence="8" id="KW-0492">Microsome</keyword>
<keyword evidence="9 14" id="KW-0560">Oxidoreductase</keyword>
<dbReference type="InterPro" id="IPR050476">
    <property type="entry name" value="Insect_CytP450_Detox"/>
</dbReference>
<evidence type="ECO:0000256" key="15">
    <source>
        <dbReference type="SAM" id="Phobius"/>
    </source>
</evidence>
<organism evidence="16 17">
    <name type="scientific">Tigriopus californicus</name>
    <name type="common">Marine copepod</name>
    <dbReference type="NCBI Taxonomy" id="6832"/>
    <lineage>
        <taxon>Eukaryota</taxon>
        <taxon>Metazoa</taxon>
        <taxon>Ecdysozoa</taxon>
        <taxon>Arthropoda</taxon>
        <taxon>Crustacea</taxon>
        <taxon>Multicrustacea</taxon>
        <taxon>Hexanauplia</taxon>
        <taxon>Copepoda</taxon>
        <taxon>Harpacticoida</taxon>
        <taxon>Harpacticidae</taxon>
        <taxon>Tigriopus</taxon>
    </lineage>
</organism>
<dbReference type="EMBL" id="VCGU01000005">
    <property type="protein sequence ID" value="TRY75154.1"/>
    <property type="molecule type" value="Genomic_DNA"/>
</dbReference>
<dbReference type="InterPro" id="IPR036396">
    <property type="entry name" value="Cyt_P450_sf"/>
</dbReference>
<dbReference type="STRING" id="6832.A0A553PBU6"/>
<evidence type="ECO:0000256" key="2">
    <source>
        <dbReference type="ARBA" id="ARBA00004174"/>
    </source>
</evidence>
<keyword evidence="15" id="KW-0812">Transmembrane</keyword>
<evidence type="ECO:0000256" key="9">
    <source>
        <dbReference type="ARBA" id="ARBA00023002"/>
    </source>
</evidence>
<keyword evidence="5 13" id="KW-0349">Heme</keyword>
<dbReference type="Gene3D" id="1.10.630.10">
    <property type="entry name" value="Cytochrome P450"/>
    <property type="match status" value="1"/>
</dbReference>
<comment type="cofactor">
    <cofactor evidence="1 13">
        <name>heme</name>
        <dbReference type="ChEBI" id="CHEBI:30413"/>
    </cofactor>
</comment>
<feature type="binding site" description="axial binding residue" evidence="13">
    <location>
        <position position="486"/>
    </location>
    <ligand>
        <name>heme</name>
        <dbReference type="ChEBI" id="CHEBI:30413"/>
    </ligand>
    <ligandPart>
        <name>Fe</name>
        <dbReference type="ChEBI" id="CHEBI:18248"/>
    </ligandPart>
</feature>
<evidence type="ECO:0000256" key="10">
    <source>
        <dbReference type="ARBA" id="ARBA00023004"/>
    </source>
</evidence>
<dbReference type="PRINTS" id="PR00463">
    <property type="entry name" value="EP450I"/>
</dbReference>
<feature type="transmembrane region" description="Helical" evidence="15">
    <location>
        <begin position="6"/>
        <end position="22"/>
    </location>
</feature>
<dbReference type="Proteomes" id="UP000318571">
    <property type="component" value="Chromosome 2"/>
</dbReference>
<dbReference type="AlphaFoldDB" id="A0A553PBU6"/>
<dbReference type="CDD" id="cd11056">
    <property type="entry name" value="CYP6-like"/>
    <property type="match status" value="1"/>
</dbReference>
<gene>
    <name evidence="16" type="ORF">TCAL_08536</name>
</gene>
<keyword evidence="6 13" id="KW-0479">Metal-binding</keyword>
<keyword evidence="11 14" id="KW-0503">Monooxygenase</keyword>
<comment type="subcellular location">
    <subcellularLocation>
        <location evidence="3">Endoplasmic reticulum membrane</location>
        <topology evidence="3">Peripheral membrane protein</topology>
    </subcellularLocation>
    <subcellularLocation>
        <location evidence="2">Microsome membrane</location>
        <topology evidence="2">Peripheral membrane protein</topology>
    </subcellularLocation>
</comment>
<evidence type="ECO:0000256" key="1">
    <source>
        <dbReference type="ARBA" id="ARBA00001971"/>
    </source>
</evidence>
<evidence type="ECO:0000256" key="5">
    <source>
        <dbReference type="ARBA" id="ARBA00022617"/>
    </source>
</evidence>
<keyword evidence="10 13" id="KW-0408">Iron</keyword>
<evidence type="ECO:0000256" key="6">
    <source>
        <dbReference type="ARBA" id="ARBA00022723"/>
    </source>
</evidence>
<keyword evidence="15" id="KW-1133">Transmembrane helix</keyword>
<evidence type="ECO:0000256" key="4">
    <source>
        <dbReference type="ARBA" id="ARBA00010617"/>
    </source>
</evidence>
<dbReference type="SUPFAM" id="SSF48264">
    <property type="entry name" value="Cytochrome P450"/>
    <property type="match status" value="1"/>
</dbReference>
<dbReference type="GO" id="GO:0020037">
    <property type="term" value="F:heme binding"/>
    <property type="evidence" value="ECO:0007669"/>
    <property type="project" value="InterPro"/>
</dbReference>
<accession>A0A553PBU6</accession>
<dbReference type="InterPro" id="IPR002401">
    <property type="entry name" value="Cyt_P450_E_grp-I"/>
</dbReference>
<keyword evidence="17" id="KW-1185">Reference proteome</keyword>